<evidence type="ECO:0008006" key="4">
    <source>
        <dbReference type="Google" id="ProtNLM"/>
    </source>
</evidence>
<feature type="compositionally biased region" description="Polar residues" evidence="1">
    <location>
        <begin position="159"/>
        <end position="170"/>
    </location>
</feature>
<dbReference type="EMBL" id="CP096040">
    <property type="protein sequence ID" value="USQ97515.1"/>
    <property type="molecule type" value="Genomic_DNA"/>
</dbReference>
<protein>
    <recommendedName>
        <fullName evidence="4">Lipoprotein</fullName>
    </recommendedName>
</protein>
<dbReference type="PROSITE" id="PS51257">
    <property type="entry name" value="PROKAR_LIPOPROTEIN"/>
    <property type="match status" value="1"/>
</dbReference>
<sequence>MLRKGLMFAGLLLALAGCDQKSGQADAPRHFTPPALWRVEVVEDSGGQTGVVQVCANPELISSFTRVEPRVNGQPCQTYGKVAKDDADEHIERCAAGGLRYGLYVTTQRRSADDFTVRFALQPLQAAGGKVVQARRYQRIGDCPSGWKAGDQGKPGGAPTSSLLSGQGPG</sequence>
<proteinExistence type="predicted"/>
<name>A0ABY4ZXQ6_9CAUL</name>
<evidence type="ECO:0000256" key="1">
    <source>
        <dbReference type="SAM" id="MobiDB-lite"/>
    </source>
</evidence>
<organism evidence="2 3">
    <name type="scientific">Caulobacter segnis</name>
    <dbReference type="NCBI Taxonomy" id="88688"/>
    <lineage>
        <taxon>Bacteria</taxon>
        <taxon>Pseudomonadati</taxon>
        <taxon>Pseudomonadota</taxon>
        <taxon>Alphaproteobacteria</taxon>
        <taxon>Caulobacterales</taxon>
        <taxon>Caulobacteraceae</taxon>
        <taxon>Caulobacter</taxon>
    </lineage>
</organism>
<evidence type="ECO:0000313" key="3">
    <source>
        <dbReference type="Proteomes" id="UP001057520"/>
    </source>
</evidence>
<gene>
    <name evidence="2" type="ORF">MZV50_08250</name>
</gene>
<dbReference type="Proteomes" id="UP001057520">
    <property type="component" value="Chromosome"/>
</dbReference>
<evidence type="ECO:0000313" key="2">
    <source>
        <dbReference type="EMBL" id="USQ97515.1"/>
    </source>
</evidence>
<feature type="region of interest" description="Disordered" evidence="1">
    <location>
        <begin position="143"/>
        <end position="170"/>
    </location>
</feature>
<keyword evidence="3" id="KW-1185">Reference proteome</keyword>
<accession>A0ABY4ZXQ6</accession>
<reference evidence="2 3" key="1">
    <citation type="submission" date="2022-04" db="EMBL/GenBank/DDBJ databases">
        <title>Genome sequence of soybean root-associated Caulobacter segnis RL271.</title>
        <authorList>
            <person name="Longley R."/>
            <person name="Bonito G."/>
            <person name="Trigodet F."/>
            <person name="Crosson S."/>
            <person name="Fiebig A."/>
        </authorList>
    </citation>
    <scope>NUCLEOTIDE SEQUENCE [LARGE SCALE GENOMIC DNA]</scope>
    <source>
        <strain evidence="2 3">RL271</strain>
    </source>
</reference>